<evidence type="ECO:0000313" key="1">
    <source>
        <dbReference type="EMBL" id="AEN92151.1"/>
    </source>
</evidence>
<geneLocation type="plasmid" evidence="1 2">
    <name>WSH-002_p3</name>
</geneLocation>
<reference evidence="1 2" key="1">
    <citation type="journal article" date="2011" name="J. Bacteriol.">
        <title>Complete genome sequence of the industrial strain Bacillus megaterium WSH-002.</title>
        <authorList>
            <person name="Liu L."/>
            <person name="Li Y."/>
            <person name="Zhang J."/>
            <person name="Zou W."/>
            <person name="Zhou Z."/>
            <person name="Liu J."/>
            <person name="Li X."/>
            <person name="Wang L."/>
            <person name="Chen J."/>
        </authorList>
    </citation>
    <scope>NUCLEOTIDE SEQUENCE [LARGE SCALE GENOMIC DNA]</scope>
    <source>
        <strain evidence="2">WSH-002</strain>
        <plasmid evidence="1">WSH-002_p3</plasmid>
    </source>
</reference>
<sequence>MREMTYTERLNYSLQMLKGRFARIEKDFNEGKNVDVKKYVDIHDKAEELLFSADTLLPIATQQCSDYPYVMNRNSLQFLMAFKNDVVSLLKDIEELKNQFNKNY</sequence>
<gene>
    <name evidence="1" type="ORF">BMWSH_p307</name>
</gene>
<protein>
    <submittedName>
        <fullName evidence="1">Uncharacterized protein</fullName>
    </submittedName>
</protein>
<keyword evidence="1" id="KW-0614">Plasmid</keyword>
<dbReference type="AlphaFoldDB" id="A0A8D4BN63"/>
<organism evidence="1 2">
    <name type="scientific">Priestia megaterium (strain WSH-002)</name>
    <name type="common">Bacillus megaterium</name>
    <dbReference type="NCBI Taxonomy" id="1006007"/>
    <lineage>
        <taxon>Bacteria</taxon>
        <taxon>Bacillati</taxon>
        <taxon>Bacillota</taxon>
        <taxon>Bacilli</taxon>
        <taxon>Bacillales</taxon>
        <taxon>Bacillaceae</taxon>
        <taxon>Priestia</taxon>
    </lineage>
</organism>
<proteinExistence type="predicted"/>
<name>A0A8D4BN63_PRIMW</name>
<dbReference type="EMBL" id="CP003020">
    <property type="protein sequence ID" value="AEN92151.1"/>
    <property type="molecule type" value="Genomic_DNA"/>
</dbReference>
<accession>A0A8D4BN63</accession>
<evidence type="ECO:0000313" key="2">
    <source>
        <dbReference type="Proteomes" id="UP000001283"/>
    </source>
</evidence>
<dbReference type="RefSeq" id="WP_014462162.1">
    <property type="nucleotide sequence ID" value="NC_017141.1"/>
</dbReference>
<dbReference type="Proteomes" id="UP000001283">
    <property type="component" value="Plasmid WSH-002_p3"/>
</dbReference>
<dbReference type="KEGG" id="bmh:BMWSH_p307"/>